<dbReference type="AlphaFoldDB" id="A0A6J6M4R6"/>
<dbReference type="PANTHER" id="PTHR36435">
    <property type="entry name" value="SLR1288 PROTEIN"/>
    <property type="match status" value="1"/>
</dbReference>
<feature type="transmembrane region" description="Helical" evidence="1">
    <location>
        <begin position="20"/>
        <end position="39"/>
    </location>
</feature>
<dbReference type="InterPro" id="IPR003675">
    <property type="entry name" value="Rce1/LyrA-like_dom"/>
</dbReference>
<dbReference type="InterPro" id="IPR052710">
    <property type="entry name" value="CAAX_protease"/>
</dbReference>
<dbReference type="GO" id="GO:0080120">
    <property type="term" value="P:CAAX-box protein maturation"/>
    <property type="evidence" value="ECO:0007669"/>
    <property type="project" value="UniProtKB-ARBA"/>
</dbReference>
<reference evidence="4" key="1">
    <citation type="submission" date="2020-05" db="EMBL/GenBank/DDBJ databases">
        <authorList>
            <person name="Chiriac C."/>
            <person name="Salcher M."/>
            <person name="Ghai R."/>
            <person name="Kavagutti S V."/>
        </authorList>
    </citation>
    <scope>NUCLEOTIDE SEQUENCE</scope>
</reference>
<dbReference type="EMBL" id="CAEZZL010000002">
    <property type="protein sequence ID" value="CAB4751818.1"/>
    <property type="molecule type" value="Genomic_DNA"/>
</dbReference>
<feature type="transmembrane region" description="Helical" evidence="1">
    <location>
        <begin position="59"/>
        <end position="81"/>
    </location>
</feature>
<feature type="domain" description="CAAX prenyl protease 2/Lysostaphin resistance protein A-like" evidence="2">
    <location>
        <begin position="109"/>
        <end position="196"/>
    </location>
</feature>
<evidence type="ECO:0000313" key="3">
    <source>
        <dbReference type="EMBL" id="CAB4368237.1"/>
    </source>
</evidence>
<accession>A0A6J6M4R6</accession>
<evidence type="ECO:0000313" key="4">
    <source>
        <dbReference type="EMBL" id="CAB4668892.1"/>
    </source>
</evidence>
<feature type="transmembrane region" description="Helical" evidence="1">
    <location>
        <begin position="106"/>
        <end position="124"/>
    </location>
</feature>
<dbReference type="EMBL" id="CAFBQH010000007">
    <property type="protein sequence ID" value="CAB5045093.1"/>
    <property type="molecule type" value="Genomic_DNA"/>
</dbReference>
<keyword evidence="1" id="KW-1133">Transmembrane helix</keyword>
<sequence>MLIATGNAGAASSDISTLDLALSATAMWAVYLFVTTKFLQVKWKELRVAIGAVIRRHDVLVGVPLGIASQLILVNAVNWPLARLFPDSFSFDEVSRRASDLVDTAHGGWVVLLAFVVIVGAPVVEEIVYRGVVQPGLVASWGSSVGVILTAVLFAAIHMQPIEFPGLFAFALVLGWARHSTGTIGLSIATHMAFNATGLVLVAIF</sequence>
<keyword evidence="1" id="KW-0812">Transmembrane</keyword>
<evidence type="ECO:0000313" key="6">
    <source>
        <dbReference type="EMBL" id="CAB5045093.1"/>
    </source>
</evidence>
<organism evidence="4">
    <name type="scientific">freshwater metagenome</name>
    <dbReference type="NCBI Taxonomy" id="449393"/>
    <lineage>
        <taxon>unclassified sequences</taxon>
        <taxon>metagenomes</taxon>
        <taxon>ecological metagenomes</taxon>
    </lineage>
</organism>
<protein>
    <submittedName>
        <fullName evidence="4">Unannotated protein</fullName>
    </submittedName>
</protein>
<name>A0A6J6M4R6_9ZZZZ</name>
<evidence type="ECO:0000313" key="5">
    <source>
        <dbReference type="EMBL" id="CAB4751818.1"/>
    </source>
</evidence>
<dbReference type="GO" id="GO:0004175">
    <property type="term" value="F:endopeptidase activity"/>
    <property type="evidence" value="ECO:0007669"/>
    <property type="project" value="UniProtKB-ARBA"/>
</dbReference>
<dbReference type="EMBL" id="CAEZXA010000021">
    <property type="protein sequence ID" value="CAB4668892.1"/>
    <property type="molecule type" value="Genomic_DNA"/>
</dbReference>
<evidence type="ECO:0000259" key="2">
    <source>
        <dbReference type="Pfam" id="PF02517"/>
    </source>
</evidence>
<evidence type="ECO:0000256" key="1">
    <source>
        <dbReference type="SAM" id="Phobius"/>
    </source>
</evidence>
<keyword evidence="1" id="KW-0472">Membrane</keyword>
<dbReference type="Pfam" id="PF02517">
    <property type="entry name" value="Rce1-like"/>
    <property type="match status" value="1"/>
</dbReference>
<gene>
    <name evidence="4" type="ORF">UFOPK2334_00403</name>
    <name evidence="5" type="ORF">UFOPK2870_00088</name>
    <name evidence="3" type="ORF">UFOPK4179_01035</name>
    <name evidence="6" type="ORF">UFOPK4293_00217</name>
</gene>
<feature type="transmembrane region" description="Helical" evidence="1">
    <location>
        <begin position="184"/>
        <end position="204"/>
    </location>
</feature>
<dbReference type="EMBL" id="CAETWZ010000108">
    <property type="protein sequence ID" value="CAB4368237.1"/>
    <property type="molecule type" value="Genomic_DNA"/>
</dbReference>
<dbReference type="PANTHER" id="PTHR36435:SF1">
    <property type="entry name" value="CAAX AMINO TERMINAL PROTEASE FAMILY PROTEIN"/>
    <property type="match status" value="1"/>
</dbReference>
<feature type="transmembrane region" description="Helical" evidence="1">
    <location>
        <begin position="136"/>
        <end position="156"/>
    </location>
</feature>
<proteinExistence type="predicted"/>